<dbReference type="GO" id="GO:0043565">
    <property type="term" value="F:sequence-specific DNA binding"/>
    <property type="evidence" value="ECO:0007669"/>
    <property type="project" value="InterPro"/>
</dbReference>
<dbReference type="SUPFAM" id="SSF48295">
    <property type="entry name" value="TrpR-like"/>
    <property type="match status" value="1"/>
</dbReference>
<proteinExistence type="inferred from homology"/>
<evidence type="ECO:0000256" key="4">
    <source>
        <dbReference type="ARBA" id="ARBA00022491"/>
    </source>
</evidence>
<dbReference type="Pfam" id="PF01371">
    <property type="entry name" value="Trp_repressor"/>
    <property type="match status" value="1"/>
</dbReference>
<keyword evidence="3" id="KW-0963">Cytoplasm</keyword>
<protein>
    <recommendedName>
        <fullName evidence="10">Transcriptional regulator</fullName>
    </recommendedName>
</protein>
<dbReference type="Gene3D" id="1.10.1270.10">
    <property type="entry name" value="TrpR-like"/>
    <property type="match status" value="1"/>
</dbReference>
<sequence>MDEYKKEVNTIIRKCAGAGALLNDFLEDILTTGEYEEIARRWQIVKMLDTGTPQREITETLGVGVATVTRGAKELADKKGGFRKALAKFGK</sequence>
<dbReference type="STRING" id="1801764.A2903_00650"/>
<dbReference type="AlphaFoldDB" id="A0A1F6WR34"/>
<comment type="caution">
    <text evidence="8">The sequence shown here is derived from an EMBL/GenBank/DDBJ whole genome shotgun (WGS) entry which is preliminary data.</text>
</comment>
<dbReference type="InterPro" id="IPR000831">
    <property type="entry name" value="Trp_repress"/>
</dbReference>
<name>A0A1F6WR34_9BACT</name>
<comment type="subcellular location">
    <subcellularLocation>
        <location evidence="1">Cytoplasm</location>
    </subcellularLocation>
</comment>
<evidence type="ECO:0000256" key="7">
    <source>
        <dbReference type="ARBA" id="ARBA00023163"/>
    </source>
</evidence>
<gene>
    <name evidence="8" type="ORF">A2903_00650</name>
</gene>
<evidence type="ECO:0000313" key="9">
    <source>
        <dbReference type="Proteomes" id="UP000178184"/>
    </source>
</evidence>
<evidence type="ECO:0000256" key="5">
    <source>
        <dbReference type="ARBA" id="ARBA00023015"/>
    </source>
</evidence>
<dbReference type="GO" id="GO:0003700">
    <property type="term" value="F:DNA-binding transcription factor activity"/>
    <property type="evidence" value="ECO:0007669"/>
    <property type="project" value="InterPro"/>
</dbReference>
<dbReference type="Proteomes" id="UP000178184">
    <property type="component" value="Unassembled WGS sequence"/>
</dbReference>
<dbReference type="PANTHER" id="PTHR38025">
    <property type="entry name" value="TRP OPERON REPRESSOR"/>
    <property type="match status" value="1"/>
</dbReference>
<evidence type="ECO:0000256" key="6">
    <source>
        <dbReference type="ARBA" id="ARBA00023125"/>
    </source>
</evidence>
<organism evidence="8 9">
    <name type="scientific">Candidatus Nomurabacteria bacterium RIFCSPLOWO2_01_FULL_33_17</name>
    <dbReference type="NCBI Taxonomy" id="1801764"/>
    <lineage>
        <taxon>Bacteria</taxon>
        <taxon>Candidatus Nomuraibacteriota</taxon>
    </lineage>
</organism>
<dbReference type="EMBL" id="MFUO01000006">
    <property type="protein sequence ID" value="OGI84205.1"/>
    <property type="molecule type" value="Genomic_DNA"/>
</dbReference>
<evidence type="ECO:0008006" key="10">
    <source>
        <dbReference type="Google" id="ProtNLM"/>
    </source>
</evidence>
<keyword evidence="4" id="KW-0678">Repressor</keyword>
<keyword evidence="6" id="KW-0238">DNA-binding</keyword>
<accession>A0A1F6WR34</accession>
<evidence type="ECO:0000256" key="2">
    <source>
        <dbReference type="ARBA" id="ARBA00007027"/>
    </source>
</evidence>
<evidence type="ECO:0000313" key="8">
    <source>
        <dbReference type="EMBL" id="OGI84205.1"/>
    </source>
</evidence>
<dbReference type="InterPro" id="IPR010921">
    <property type="entry name" value="Trp_repressor/repl_initiator"/>
</dbReference>
<comment type="similarity">
    <text evidence="2">Belongs to the TrpR family.</text>
</comment>
<dbReference type="InterPro" id="IPR013335">
    <property type="entry name" value="Trp_repress_bac"/>
</dbReference>
<keyword evidence="7" id="KW-0804">Transcription</keyword>
<reference evidence="8 9" key="1">
    <citation type="journal article" date="2016" name="Nat. Commun.">
        <title>Thousands of microbial genomes shed light on interconnected biogeochemical processes in an aquifer system.</title>
        <authorList>
            <person name="Anantharaman K."/>
            <person name="Brown C.T."/>
            <person name="Hug L.A."/>
            <person name="Sharon I."/>
            <person name="Castelle C.J."/>
            <person name="Probst A.J."/>
            <person name="Thomas B.C."/>
            <person name="Singh A."/>
            <person name="Wilkins M.J."/>
            <person name="Karaoz U."/>
            <person name="Brodie E.L."/>
            <person name="Williams K.H."/>
            <person name="Hubbard S.S."/>
            <person name="Banfield J.F."/>
        </authorList>
    </citation>
    <scope>NUCLEOTIDE SEQUENCE [LARGE SCALE GENOMIC DNA]</scope>
</reference>
<evidence type="ECO:0000256" key="1">
    <source>
        <dbReference type="ARBA" id="ARBA00004496"/>
    </source>
</evidence>
<dbReference type="PANTHER" id="PTHR38025:SF1">
    <property type="entry name" value="TRP OPERON REPRESSOR"/>
    <property type="match status" value="1"/>
</dbReference>
<evidence type="ECO:0000256" key="3">
    <source>
        <dbReference type="ARBA" id="ARBA00022490"/>
    </source>
</evidence>
<dbReference type="InterPro" id="IPR038116">
    <property type="entry name" value="TrpR-like_sf"/>
</dbReference>
<dbReference type="GO" id="GO:0005737">
    <property type="term" value="C:cytoplasm"/>
    <property type="evidence" value="ECO:0007669"/>
    <property type="project" value="UniProtKB-SubCell"/>
</dbReference>
<keyword evidence="5" id="KW-0805">Transcription regulation</keyword>